<dbReference type="InterPro" id="IPR026960">
    <property type="entry name" value="RVT-Znf"/>
</dbReference>
<comment type="caution">
    <text evidence="2">The sequence shown here is derived from an EMBL/GenBank/DDBJ whole genome shotgun (WGS) entry which is preliminary data.</text>
</comment>
<dbReference type="EMBL" id="QGNW01000050">
    <property type="protein sequence ID" value="RVX06569.1"/>
    <property type="molecule type" value="Genomic_DNA"/>
</dbReference>
<name>A0A438JC93_VITVI</name>
<dbReference type="Pfam" id="PF13966">
    <property type="entry name" value="zf-RVT"/>
    <property type="match status" value="1"/>
</dbReference>
<evidence type="ECO:0000259" key="1">
    <source>
        <dbReference type="Pfam" id="PF13966"/>
    </source>
</evidence>
<dbReference type="AlphaFoldDB" id="A0A438JC93"/>
<gene>
    <name evidence="2" type="ORF">CK203_029507</name>
</gene>
<accession>A0A438JC93</accession>
<dbReference type="PANTHER" id="PTHR33116">
    <property type="entry name" value="REVERSE TRANSCRIPTASE ZINC-BINDING DOMAIN-CONTAINING PROTEIN-RELATED-RELATED"/>
    <property type="match status" value="1"/>
</dbReference>
<proteinExistence type="predicted"/>
<dbReference type="PANTHER" id="PTHR33116:SF78">
    <property type="entry name" value="OS12G0587133 PROTEIN"/>
    <property type="match status" value="1"/>
</dbReference>
<reference evidence="2 3" key="1">
    <citation type="journal article" date="2018" name="PLoS Genet.">
        <title>Population sequencing reveals clonal diversity and ancestral inbreeding in the grapevine cultivar Chardonnay.</title>
        <authorList>
            <person name="Roach M.J."/>
            <person name="Johnson D.L."/>
            <person name="Bohlmann J."/>
            <person name="van Vuuren H.J."/>
            <person name="Jones S.J."/>
            <person name="Pretorius I.S."/>
            <person name="Schmidt S.A."/>
            <person name="Borneman A.R."/>
        </authorList>
    </citation>
    <scope>NUCLEOTIDE SEQUENCE [LARGE SCALE GENOMIC DNA]</scope>
    <source>
        <strain evidence="3">cv. Chardonnay</strain>
        <tissue evidence="2">Leaf</tissue>
    </source>
</reference>
<protein>
    <recommendedName>
        <fullName evidence="1">Reverse transcriptase zinc-binding domain-containing protein</fullName>
    </recommendedName>
</protein>
<sequence length="373" mass="42085">MANAHRKRNQLTRVKVNGRWLTKESEIKEVSRAFQEGLDKPFSEEEVFGALSGFCGEKASGSDDFSMAFCLNATFLVLIPKKGETEELKDFRAISLVGGLYKWLAKVLANRMKGVLAKSSRGLRQGDPLSPYLFVVVVEAFSCMMKRAVARGLRANLEKSEMIPVGRVENVEELADEFGYKVGKLPSTYLGMPLGAPFKSVVTWDGIEERFQKILAMWKRQYISKGGRITLIRTEGERRGSWTPRFNRPFNDWEMEEVGRLLCCLDGKKVRVDEEDRVRWMDSKDGVFSVKSLYRALQPVPLASFPSKIIWNSCVQPKLSFFAWEVAWGRVLTLDRLQKRGNPCMLEGLFCGKEEEGGMAAGTVMLVVGHLEG</sequence>
<feature type="domain" description="Reverse transcriptase zinc-binding" evidence="1">
    <location>
        <begin position="288"/>
        <end position="356"/>
    </location>
</feature>
<evidence type="ECO:0000313" key="2">
    <source>
        <dbReference type="EMBL" id="RVX06569.1"/>
    </source>
</evidence>
<dbReference type="Proteomes" id="UP000288805">
    <property type="component" value="Unassembled WGS sequence"/>
</dbReference>
<organism evidence="2 3">
    <name type="scientific">Vitis vinifera</name>
    <name type="common">Grape</name>
    <dbReference type="NCBI Taxonomy" id="29760"/>
    <lineage>
        <taxon>Eukaryota</taxon>
        <taxon>Viridiplantae</taxon>
        <taxon>Streptophyta</taxon>
        <taxon>Embryophyta</taxon>
        <taxon>Tracheophyta</taxon>
        <taxon>Spermatophyta</taxon>
        <taxon>Magnoliopsida</taxon>
        <taxon>eudicotyledons</taxon>
        <taxon>Gunneridae</taxon>
        <taxon>Pentapetalae</taxon>
        <taxon>rosids</taxon>
        <taxon>Vitales</taxon>
        <taxon>Vitaceae</taxon>
        <taxon>Viteae</taxon>
        <taxon>Vitis</taxon>
    </lineage>
</organism>
<evidence type="ECO:0000313" key="3">
    <source>
        <dbReference type="Proteomes" id="UP000288805"/>
    </source>
</evidence>